<proteinExistence type="predicted"/>
<dbReference type="Proteomes" id="UP000007814">
    <property type="component" value="Unassembled WGS sequence"/>
</dbReference>
<dbReference type="EMBL" id="ALJK01000010">
    <property type="protein sequence ID" value="EJN86163.1"/>
    <property type="molecule type" value="Genomic_DNA"/>
</dbReference>
<organism evidence="1 2">
    <name type="scientific">Actinomyces naeslundii (strain ATCC 12104 / DSM 43013 / CCUG 2238 / JCM 8349 / NCTC 10301 / Howell 279)</name>
    <dbReference type="NCBI Taxonomy" id="1115803"/>
    <lineage>
        <taxon>Bacteria</taxon>
        <taxon>Bacillati</taxon>
        <taxon>Actinomycetota</taxon>
        <taxon>Actinomycetes</taxon>
        <taxon>Actinomycetales</taxon>
        <taxon>Actinomycetaceae</taxon>
        <taxon>Actinomyces</taxon>
    </lineage>
</organism>
<sequence length="41" mass="4482">MEAYEIDHLAAVRALAPECMVLLRSDGAFPRSSLLVWCSCG</sequence>
<name>J3ADQ5_ACTNH</name>
<dbReference type="RefSeq" id="WP_003779662.1">
    <property type="nucleotide sequence ID" value="NZ_ALJK01000010.1"/>
</dbReference>
<accession>J3ADQ5</accession>
<protein>
    <submittedName>
        <fullName evidence="1">Uncharacterized protein</fullName>
    </submittedName>
</protein>
<evidence type="ECO:0000313" key="1">
    <source>
        <dbReference type="EMBL" id="EJN86163.1"/>
    </source>
</evidence>
<gene>
    <name evidence="1" type="ORF">HMPREF1129_1269</name>
</gene>
<comment type="caution">
    <text evidence="1">The sequence shown here is derived from an EMBL/GenBank/DDBJ whole genome shotgun (WGS) entry which is preliminary data.</text>
</comment>
<reference evidence="1 2" key="1">
    <citation type="submission" date="2012-07" db="EMBL/GenBank/DDBJ databases">
        <authorList>
            <person name="Durkin A.S."/>
            <person name="McCorrison J."/>
            <person name="Torralba M."/>
            <person name="Gillis M."/>
            <person name="Methe B."/>
            <person name="Sutton G."/>
            <person name="Nelson K.E."/>
        </authorList>
    </citation>
    <scope>NUCLEOTIDE SEQUENCE [LARGE SCALE GENOMIC DNA]</scope>
    <source>
        <strain evidence="2">ATCC 12104 / DSM 43013 / CCUG 2238 / JCM 8349 / NCTC 10301 / Howell 279</strain>
    </source>
</reference>
<evidence type="ECO:0000313" key="2">
    <source>
        <dbReference type="Proteomes" id="UP000007814"/>
    </source>
</evidence>
<dbReference type="GeneID" id="77385847"/>
<dbReference type="AlphaFoldDB" id="J3ADQ5"/>